<dbReference type="EMBL" id="DS995299">
    <property type="protein sequence ID" value="EDZ64733.1"/>
    <property type="molecule type" value="Genomic_DNA"/>
</dbReference>
<feature type="transmembrane region" description="Helical" evidence="1">
    <location>
        <begin position="30"/>
        <end position="60"/>
    </location>
</feature>
<evidence type="ECO:0000313" key="3">
    <source>
        <dbReference type="Proteomes" id="UP000004188"/>
    </source>
</evidence>
<feature type="transmembrane region" description="Helical" evidence="1">
    <location>
        <begin position="244"/>
        <end position="264"/>
    </location>
</feature>
<evidence type="ECO:0000313" key="2">
    <source>
        <dbReference type="EMBL" id="EDZ64733.1"/>
    </source>
</evidence>
<evidence type="ECO:0000256" key="1">
    <source>
        <dbReference type="SAM" id="Phobius"/>
    </source>
</evidence>
<feature type="transmembrane region" description="Helical" evidence="1">
    <location>
        <begin position="217"/>
        <end position="238"/>
    </location>
</feature>
<dbReference type="InterPro" id="IPR008979">
    <property type="entry name" value="Galactose-bd-like_sf"/>
</dbReference>
<organism evidence="2 3">
    <name type="scientific">beta proteobacterium KB13</name>
    <dbReference type="NCBI Taxonomy" id="314607"/>
    <lineage>
        <taxon>Bacteria</taxon>
        <taxon>Pseudomonadati</taxon>
        <taxon>Pseudomonadota</taxon>
        <taxon>Betaproteobacteria</taxon>
        <taxon>Nitrosomonadales</taxon>
        <taxon>OM43 clade</taxon>
    </lineage>
</organism>
<name>B6BTI9_9PROT</name>
<feature type="transmembrane region" description="Helical" evidence="1">
    <location>
        <begin position="127"/>
        <end position="145"/>
    </location>
</feature>
<proteinExistence type="predicted"/>
<reference evidence="3" key="1">
    <citation type="journal article" date="2012" name="Stand. Genomic Sci.">
        <title>Genome sequence of strain HIMB624, a cultured representative from the OM43 clade of marine Betaproteobacteria.</title>
        <authorList>
            <person name="Huggett M.J."/>
            <person name="Hayakawa D.H."/>
            <person name="Rappe M.S."/>
        </authorList>
    </citation>
    <scope>NUCLEOTIDE SEQUENCE [LARGE SCALE GENOMIC DNA]</scope>
    <source>
        <strain evidence="3">KB13</strain>
    </source>
</reference>
<accession>B6BTI9</accession>
<dbReference type="Gene3D" id="2.60.120.260">
    <property type="entry name" value="Galactose-binding domain-like"/>
    <property type="match status" value="1"/>
</dbReference>
<feature type="transmembrane region" description="Helical" evidence="1">
    <location>
        <begin position="99"/>
        <end position="115"/>
    </location>
</feature>
<keyword evidence="1" id="KW-0472">Membrane</keyword>
<gene>
    <name evidence="2" type="ORF">KB13_865</name>
</gene>
<feature type="transmembrane region" description="Helical" evidence="1">
    <location>
        <begin position="72"/>
        <end position="93"/>
    </location>
</feature>
<protein>
    <submittedName>
        <fullName evidence="2">Uncharacterized protein</fullName>
    </submittedName>
</protein>
<dbReference type="HOGENOM" id="CLU_438485_0_0_4"/>
<keyword evidence="3" id="KW-1185">Reference proteome</keyword>
<keyword evidence="1" id="KW-0812">Transmembrane</keyword>
<dbReference type="SUPFAM" id="SSF49785">
    <property type="entry name" value="Galactose-binding domain-like"/>
    <property type="match status" value="1"/>
</dbReference>
<sequence>MSEIVWHLWFVIFLLCIHYSKNFSHNYFSILAGFFLALAFLARPIESILIISPLLCIYFFYLNQIALKNIIFFLKPTFFLILSIFIFSLISWFGINKTLSIIFLSLITFLVIYFYSSKYQFIERSIINFYTTFNFFICFWFIFYFRPLAYWSFDSSFGNGALVNDQSNSDTGFFKILYELTNDYGFIFIFILSFYVCVLFIQILIKNQKKQLIDLRHFYAFLACIFSILPMVGIYVLTGTSDSRRIFLGFVIFCFLGLNILGNLNFKLKFLNILKFFLISTILIIHLFSILIVIYKNDFLLNTGNNIEKIYGSLKYRQPSKIPYADDAVIRELKDVGVNNSKVCVLSLGLLNEGANNLSLKKNSFTDYVFVADYSSESIRYVDMINSDKNEYMHLFGFVKNEEYENSINRLRTMNFEYLLLDSRPENILDEKLKTRYLSHTHFVNNLLEKIKEFGPNKLPGLEFVHDFEINGRPHYLFRIQYPPKPTVKASSQLDDLSASGLLDSVQPGWHAELNPTYPQEIEIKFTELQKNITVFKFLFQDHYPKRGPKNIDILASVDGEKWNLIHTDNDLCSKKTLTTSLTDGETIRSVIKNKVSFKQLRIKINSNCGDEEYLTLRGFQVQ</sequence>
<keyword evidence="1" id="KW-1133">Transmembrane helix</keyword>
<feature type="transmembrane region" description="Helical" evidence="1">
    <location>
        <begin position="184"/>
        <end position="205"/>
    </location>
</feature>
<feature type="transmembrane region" description="Helical" evidence="1">
    <location>
        <begin position="276"/>
        <end position="295"/>
    </location>
</feature>
<dbReference type="AlphaFoldDB" id="B6BTI9"/>
<dbReference type="Proteomes" id="UP000004188">
    <property type="component" value="Unassembled WGS sequence"/>
</dbReference>